<protein>
    <submittedName>
        <fullName evidence="4">CBS domain-containing protein</fullName>
    </submittedName>
</protein>
<name>A0A8T4C8F8_9ARCH</name>
<dbReference type="EMBL" id="VGJJ01000037">
    <property type="protein sequence ID" value="MBM3282504.1"/>
    <property type="molecule type" value="Genomic_DNA"/>
</dbReference>
<evidence type="ECO:0000259" key="3">
    <source>
        <dbReference type="PROSITE" id="PS51371"/>
    </source>
</evidence>
<dbReference type="PANTHER" id="PTHR43080">
    <property type="entry name" value="CBS DOMAIN-CONTAINING PROTEIN CBSX3, MITOCHONDRIAL"/>
    <property type="match status" value="1"/>
</dbReference>
<dbReference type="Proteomes" id="UP000774699">
    <property type="component" value="Unassembled WGS sequence"/>
</dbReference>
<evidence type="ECO:0000256" key="2">
    <source>
        <dbReference type="PROSITE-ProRule" id="PRU00703"/>
    </source>
</evidence>
<dbReference type="Gene3D" id="3.10.580.10">
    <property type="entry name" value="CBS-domain"/>
    <property type="match status" value="2"/>
</dbReference>
<dbReference type="PANTHER" id="PTHR43080:SF2">
    <property type="entry name" value="CBS DOMAIN-CONTAINING PROTEIN"/>
    <property type="match status" value="1"/>
</dbReference>
<keyword evidence="1 2" id="KW-0129">CBS domain</keyword>
<dbReference type="AlphaFoldDB" id="A0A8T4C8F8"/>
<evidence type="ECO:0000313" key="5">
    <source>
        <dbReference type="Proteomes" id="UP000774699"/>
    </source>
</evidence>
<proteinExistence type="predicted"/>
<dbReference type="SMART" id="SM00116">
    <property type="entry name" value="CBS"/>
    <property type="match status" value="3"/>
</dbReference>
<gene>
    <name evidence="4" type="ORF">FJY86_04165</name>
</gene>
<reference evidence="4" key="1">
    <citation type="submission" date="2019-03" db="EMBL/GenBank/DDBJ databases">
        <title>Lake Tanganyika Metagenome-Assembled Genomes (MAGs).</title>
        <authorList>
            <person name="Tran P."/>
        </authorList>
    </citation>
    <scope>NUCLEOTIDE SEQUENCE</scope>
    <source>
        <strain evidence="4">M_DeepCast_50m_m2_156</strain>
    </source>
</reference>
<evidence type="ECO:0000256" key="1">
    <source>
        <dbReference type="ARBA" id="ARBA00023122"/>
    </source>
</evidence>
<feature type="domain" description="CBS" evidence="3">
    <location>
        <begin position="78"/>
        <end position="133"/>
    </location>
</feature>
<dbReference type="InterPro" id="IPR046342">
    <property type="entry name" value="CBS_dom_sf"/>
</dbReference>
<dbReference type="InterPro" id="IPR051257">
    <property type="entry name" value="Diverse_CBS-Domain"/>
</dbReference>
<evidence type="ECO:0000313" key="4">
    <source>
        <dbReference type="EMBL" id="MBM3282504.1"/>
    </source>
</evidence>
<feature type="domain" description="CBS" evidence="3">
    <location>
        <begin position="142"/>
        <end position="198"/>
    </location>
</feature>
<dbReference type="PROSITE" id="PS51371">
    <property type="entry name" value="CBS"/>
    <property type="match status" value="2"/>
</dbReference>
<comment type="caution">
    <text evidence="4">The sequence shown here is derived from an EMBL/GenBank/DDBJ whole genome shotgun (WGS) entry which is preliminary data.</text>
</comment>
<organism evidence="4 5">
    <name type="scientific">Candidatus Iainarchaeum sp</name>
    <dbReference type="NCBI Taxonomy" id="3101447"/>
    <lineage>
        <taxon>Archaea</taxon>
        <taxon>Candidatus Iainarchaeota</taxon>
        <taxon>Candidatus Iainarchaeia</taxon>
        <taxon>Candidatus Iainarchaeales</taxon>
        <taxon>Candidatus Iainarchaeaceae</taxon>
        <taxon>Candidatus Iainarchaeum</taxon>
    </lineage>
</organism>
<dbReference type="InterPro" id="IPR000644">
    <property type="entry name" value="CBS_dom"/>
</dbReference>
<dbReference type="SUPFAM" id="SSF54631">
    <property type="entry name" value="CBS-domain pair"/>
    <property type="match status" value="1"/>
</dbReference>
<accession>A0A8T4C8F8</accession>
<dbReference type="Pfam" id="PF00571">
    <property type="entry name" value="CBS"/>
    <property type="match status" value="3"/>
</dbReference>
<dbReference type="CDD" id="cd02205">
    <property type="entry name" value="CBS_pair_SF"/>
    <property type="match status" value="2"/>
</dbReference>
<sequence length="383" mass="41461">MKVVLMGNNTTQQSISSLISTDFATILHDAPVSKLMSILKQSEGLPVVVVNGDDYKGLVSNSSLLRNVDVSKSKISSILHMAPTLTSSHSLDDAIRLMRDADVRALPVVEKQKVVGVVPARALLNALVKSTVFSNVSASQLVSANPLSVSPDDDVGKALQLMRSKNIRKLAVMGERGNIDGILKLEELAGDILLNVDRGSRGAYKKGYGTKSIDQSSAMTVQVKSLMDENPVSMLGSEKASNVLKSLASQNNPVVVVQGKGLITTQDIFNYYLSNQPRPVLPISITHLPDIDAIDRAFVEETLSRTFTKVARVLKSDHSLKAVFKQTNKSGLRAQTTVKLTIEGAGRPIYAKSVNWKVRLATKEACKTLENEISHAFNKGKSR</sequence>